<dbReference type="PROSITE" id="PS50943">
    <property type="entry name" value="HTH_CROC1"/>
    <property type="match status" value="1"/>
</dbReference>
<evidence type="ECO:0000313" key="3">
    <source>
        <dbReference type="Proteomes" id="UP001597097"/>
    </source>
</evidence>
<feature type="domain" description="HTH cro/C1-type" evidence="1">
    <location>
        <begin position="37"/>
        <end position="92"/>
    </location>
</feature>
<reference evidence="3" key="1">
    <citation type="journal article" date="2019" name="Int. J. Syst. Evol. Microbiol.">
        <title>The Global Catalogue of Microorganisms (GCM) 10K type strain sequencing project: providing services to taxonomists for standard genome sequencing and annotation.</title>
        <authorList>
            <consortium name="The Broad Institute Genomics Platform"/>
            <consortium name="The Broad Institute Genome Sequencing Center for Infectious Disease"/>
            <person name="Wu L."/>
            <person name="Ma J."/>
        </authorList>
    </citation>
    <scope>NUCLEOTIDE SEQUENCE [LARGE SCALE GENOMIC DNA]</scope>
    <source>
        <strain evidence="3">CGMCC 1.15399</strain>
    </source>
</reference>
<evidence type="ECO:0000313" key="2">
    <source>
        <dbReference type="EMBL" id="MFD1537540.1"/>
    </source>
</evidence>
<dbReference type="CDD" id="cd00093">
    <property type="entry name" value="HTH_XRE"/>
    <property type="match status" value="1"/>
</dbReference>
<dbReference type="EMBL" id="JBHUCM010000010">
    <property type="protein sequence ID" value="MFD1537540.1"/>
    <property type="molecule type" value="Genomic_DNA"/>
</dbReference>
<dbReference type="Proteomes" id="UP001597097">
    <property type="component" value="Unassembled WGS sequence"/>
</dbReference>
<accession>A0ABW4G566</accession>
<dbReference type="InterPro" id="IPR039554">
    <property type="entry name" value="HigA2-like_HTH"/>
</dbReference>
<protein>
    <submittedName>
        <fullName evidence="2">XRE family transcriptional regulator</fullName>
    </submittedName>
</protein>
<dbReference type="InterPro" id="IPR001387">
    <property type="entry name" value="Cro/C1-type_HTH"/>
</dbReference>
<dbReference type="Pfam" id="PF13744">
    <property type="entry name" value="HTH_37"/>
    <property type="match status" value="1"/>
</dbReference>
<name>A0ABW4G566_9ACTN</name>
<gene>
    <name evidence="2" type="ORF">ACFSJ0_10880</name>
</gene>
<dbReference type="RefSeq" id="WP_219534641.1">
    <property type="nucleotide sequence ID" value="NZ_JAHKRM010000023.1"/>
</dbReference>
<organism evidence="2 3">
    <name type="scientific">Nonomuraea guangzhouensis</name>
    <dbReference type="NCBI Taxonomy" id="1291555"/>
    <lineage>
        <taxon>Bacteria</taxon>
        <taxon>Bacillati</taxon>
        <taxon>Actinomycetota</taxon>
        <taxon>Actinomycetes</taxon>
        <taxon>Streptosporangiales</taxon>
        <taxon>Streptosporangiaceae</taxon>
        <taxon>Nonomuraea</taxon>
    </lineage>
</organism>
<proteinExistence type="predicted"/>
<sequence>MSVDWNDLRSELIGPEDEAEVARRSGRMLAEERAHRLAEARKRRHLTQRELAGVMGISQARVSAIERGQIDRTELSTLAAYVAALGGKLEIVADFGDEKLILG</sequence>
<keyword evidence="3" id="KW-1185">Reference proteome</keyword>
<evidence type="ECO:0000259" key="1">
    <source>
        <dbReference type="PROSITE" id="PS50943"/>
    </source>
</evidence>
<comment type="caution">
    <text evidence="2">The sequence shown here is derived from an EMBL/GenBank/DDBJ whole genome shotgun (WGS) entry which is preliminary data.</text>
</comment>
<dbReference type="SMART" id="SM00530">
    <property type="entry name" value="HTH_XRE"/>
    <property type="match status" value="1"/>
</dbReference>